<dbReference type="InterPro" id="IPR020013">
    <property type="entry name" value="Flagellar_FlgE/F/G"/>
</dbReference>
<dbReference type="PANTHER" id="PTHR30435">
    <property type="entry name" value="FLAGELLAR PROTEIN"/>
    <property type="match status" value="1"/>
</dbReference>
<dbReference type="Pfam" id="PF06429">
    <property type="entry name" value="Flg_bbr_C"/>
    <property type="match status" value="1"/>
</dbReference>
<feature type="domain" description="Flagellar hook protein FlgE/F/G-like D1" evidence="9">
    <location>
        <begin position="88"/>
        <end position="158"/>
    </location>
</feature>
<dbReference type="GO" id="GO:0009425">
    <property type="term" value="C:bacterial-type flagellum basal body"/>
    <property type="evidence" value="ECO:0007669"/>
    <property type="project" value="UniProtKB-SubCell"/>
</dbReference>
<evidence type="ECO:0000259" key="8">
    <source>
        <dbReference type="Pfam" id="PF07559"/>
    </source>
</evidence>
<evidence type="ECO:0000256" key="1">
    <source>
        <dbReference type="ARBA" id="ARBA00004117"/>
    </source>
</evidence>
<evidence type="ECO:0000256" key="5">
    <source>
        <dbReference type="RuleBase" id="RU362116"/>
    </source>
</evidence>
<comment type="function">
    <text evidence="5">A flexible structure which links the flagellar filament to the drive apparatus in the basal body.</text>
</comment>
<dbReference type="Pfam" id="PF22692">
    <property type="entry name" value="LlgE_F_G_D1"/>
    <property type="match status" value="1"/>
</dbReference>
<dbReference type="InterPro" id="IPR037058">
    <property type="entry name" value="Falgellar_hook_FlgE_sf"/>
</dbReference>
<keyword evidence="4 5" id="KW-0975">Bacterial flagellum</keyword>
<dbReference type="Proteomes" id="UP000184139">
    <property type="component" value="Unassembled WGS sequence"/>
</dbReference>
<dbReference type="GO" id="GO:0009424">
    <property type="term" value="C:bacterial-type flagellum hook"/>
    <property type="evidence" value="ECO:0007669"/>
    <property type="project" value="TreeGrafter"/>
</dbReference>
<dbReference type="Pfam" id="PF07559">
    <property type="entry name" value="FlgE_D2"/>
    <property type="match status" value="1"/>
</dbReference>
<dbReference type="InterPro" id="IPR011491">
    <property type="entry name" value="FlgE_D2"/>
</dbReference>
<dbReference type="Pfam" id="PF00460">
    <property type="entry name" value="Flg_bb_rod"/>
    <property type="match status" value="1"/>
</dbReference>
<dbReference type="InterPro" id="IPR010930">
    <property type="entry name" value="Flg_bb/hook_C_dom"/>
</dbReference>
<evidence type="ECO:0000313" key="11">
    <source>
        <dbReference type="Proteomes" id="UP000184139"/>
    </source>
</evidence>
<dbReference type="OrthoDB" id="9804559at2"/>
<sequence length="422" mass="45034">MGITSALYSGVSGLKTNSHAMSVIGNNLAHTNTVAFKGARTIFSDLLSSSVAGSGGQSQIGRGVNLSKVDNLFTQGTFESTESGLDVAIEGESFFMLREPGNETTYYSRAGAFRFDESGYLVNPEGFRVLGQQYNVATGELTPGDPSDIRVTNTGLIEANATTQITMNTNLDASDVEPADPDFFYQDPLTYNYSSSTQVFDSLGNTHLVTVYFRKDAAPNTWNWYYTTQDANGVDIGNTADGAGASGQITFDNQGNKTAPIGPIALPQINWDNGSDPSDIALDFNTTQFNSASVVISQDQDGFGAGDLTSIDINEEGIVVASYSNGEQINIAQLTLAKFQNPGGLELAGSNMYLANASTGAPRIGLPGPELGKIFTNSLEQSNVDMGTEFVRLITTQRGFQANSKIITTVDELLNELINLKR</sequence>
<comment type="similarity">
    <text evidence="2 5">Belongs to the flagella basal body rod proteins family.</text>
</comment>
<evidence type="ECO:0000259" key="7">
    <source>
        <dbReference type="Pfam" id="PF06429"/>
    </source>
</evidence>
<evidence type="ECO:0000256" key="3">
    <source>
        <dbReference type="ARBA" id="ARBA00019015"/>
    </source>
</evidence>
<keyword evidence="10" id="KW-0969">Cilium</keyword>
<dbReference type="InterPro" id="IPR053967">
    <property type="entry name" value="LlgE_F_G-like_D1"/>
</dbReference>
<evidence type="ECO:0000259" key="6">
    <source>
        <dbReference type="Pfam" id="PF00460"/>
    </source>
</evidence>
<dbReference type="GO" id="GO:0005829">
    <property type="term" value="C:cytosol"/>
    <property type="evidence" value="ECO:0007669"/>
    <property type="project" value="TreeGrafter"/>
</dbReference>
<dbReference type="InterPro" id="IPR037925">
    <property type="entry name" value="FlgE/F/G-like"/>
</dbReference>
<proteinExistence type="inferred from homology"/>
<protein>
    <recommendedName>
        <fullName evidence="3 5">Flagellar hook protein FlgE</fullName>
    </recommendedName>
</protein>
<comment type="subcellular location">
    <subcellularLocation>
        <location evidence="1 5">Bacterial flagellum basal body</location>
    </subcellularLocation>
</comment>
<dbReference type="NCBIfam" id="TIGR03506">
    <property type="entry name" value="FlgEFG_subfam"/>
    <property type="match status" value="1"/>
</dbReference>
<dbReference type="GO" id="GO:0071978">
    <property type="term" value="P:bacterial-type flagellum-dependent swarming motility"/>
    <property type="evidence" value="ECO:0007669"/>
    <property type="project" value="TreeGrafter"/>
</dbReference>
<dbReference type="EMBL" id="FQXS01000004">
    <property type="protein sequence ID" value="SHH56870.1"/>
    <property type="molecule type" value="Genomic_DNA"/>
</dbReference>
<keyword evidence="11" id="KW-1185">Reference proteome</keyword>
<feature type="domain" description="Flagellar basal-body/hook protein C-terminal" evidence="7">
    <location>
        <begin position="378"/>
        <end position="420"/>
    </location>
</feature>
<dbReference type="SUPFAM" id="SSF117143">
    <property type="entry name" value="Flagellar hook protein flgE"/>
    <property type="match status" value="1"/>
</dbReference>
<evidence type="ECO:0000259" key="9">
    <source>
        <dbReference type="Pfam" id="PF22692"/>
    </source>
</evidence>
<organism evidence="10 11">
    <name type="scientific">Desulfofustis glycolicus DSM 9705</name>
    <dbReference type="NCBI Taxonomy" id="1121409"/>
    <lineage>
        <taxon>Bacteria</taxon>
        <taxon>Pseudomonadati</taxon>
        <taxon>Thermodesulfobacteriota</taxon>
        <taxon>Desulfobulbia</taxon>
        <taxon>Desulfobulbales</taxon>
        <taxon>Desulfocapsaceae</taxon>
        <taxon>Desulfofustis</taxon>
    </lineage>
</organism>
<dbReference type="RefSeq" id="WP_073373739.1">
    <property type="nucleotide sequence ID" value="NZ_FQXS01000004.1"/>
</dbReference>
<name>A0A1M5U1X0_9BACT</name>
<feature type="domain" description="Flagellar basal body rod protein N-terminal" evidence="6">
    <location>
        <begin position="7"/>
        <end position="37"/>
    </location>
</feature>
<dbReference type="InterPro" id="IPR001444">
    <property type="entry name" value="Flag_bb_rod_N"/>
</dbReference>
<feature type="domain" description="Flagellar hook protein FlgE D2" evidence="8">
    <location>
        <begin position="170"/>
        <end position="303"/>
    </location>
</feature>
<evidence type="ECO:0000256" key="2">
    <source>
        <dbReference type="ARBA" id="ARBA00009677"/>
    </source>
</evidence>
<dbReference type="PANTHER" id="PTHR30435:SF1">
    <property type="entry name" value="FLAGELLAR HOOK PROTEIN FLGE"/>
    <property type="match status" value="1"/>
</dbReference>
<keyword evidence="10" id="KW-0966">Cell projection</keyword>
<reference evidence="10 11" key="1">
    <citation type="submission" date="2016-11" db="EMBL/GenBank/DDBJ databases">
        <authorList>
            <person name="Jaros S."/>
            <person name="Januszkiewicz K."/>
            <person name="Wedrychowicz H."/>
        </authorList>
    </citation>
    <scope>NUCLEOTIDE SEQUENCE [LARGE SCALE GENOMIC DNA]</scope>
    <source>
        <strain evidence="10 11">DSM 9705</strain>
    </source>
</reference>
<dbReference type="STRING" id="1121409.SAMN02745124_00951"/>
<dbReference type="AlphaFoldDB" id="A0A1M5U1X0"/>
<evidence type="ECO:0000256" key="4">
    <source>
        <dbReference type="ARBA" id="ARBA00023143"/>
    </source>
</evidence>
<keyword evidence="10" id="KW-0282">Flagellum</keyword>
<evidence type="ECO:0000313" key="10">
    <source>
        <dbReference type="EMBL" id="SHH56870.1"/>
    </source>
</evidence>
<dbReference type="Gene3D" id="2.60.98.20">
    <property type="entry name" value="Flagellar hook protein FlgE"/>
    <property type="match status" value="1"/>
</dbReference>
<gene>
    <name evidence="10" type="ORF">SAMN02745124_00951</name>
</gene>
<accession>A0A1M5U1X0</accession>